<dbReference type="AlphaFoldDB" id="A0A9W9K948"/>
<gene>
    <name evidence="2" type="ORF">N7456_008221</name>
</gene>
<feature type="region of interest" description="Disordered" evidence="1">
    <location>
        <begin position="22"/>
        <end position="86"/>
    </location>
</feature>
<feature type="region of interest" description="Disordered" evidence="1">
    <location>
        <begin position="118"/>
        <end position="146"/>
    </location>
</feature>
<dbReference type="EMBL" id="JAPQKH010000005">
    <property type="protein sequence ID" value="KAJ5097500.1"/>
    <property type="molecule type" value="Genomic_DNA"/>
</dbReference>
<reference evidence="2" key="2">
    <citation type="journal article" date="2023" name="IMA Fungus">
        <title>Comparative genomic study of the Penicillium genus elucidates a diverse pangenome and 15 lateral gene transfer events.</title>
        <authorList>
            <person name="Petersen C."/>
            <person name="Sorensen T."/>
            <person name="Nielsen M.R."/>
            <person name="Sondergaard T.E."/>
            <person name="Sorensen J.L."/>
            <person name="Fitzpatrick D.A."/>
            <person name="Frisvad J.C."/>
            <person name="Nielsen K.L."/>
        </authorList>
    </citation>
    <scope>NUCLEOTIDE SEQUENCE</scope>
    <source>
        <strain evidence="2">IBT 30069</strain>
    </source>
</reference>
<evidence type="ECO:0000313" key="3">
    <source>
        <dbReference type="Proteomes" id="UP001149165"/>
    </source>
</evidence>
<evidence type="ECO:0000256" key="1">
    <source>
        <dbReference type="SAM" id="MobiDB-lite"/>
    </source>
</evidence>
<name>A0A9W9K948_9EURO</name>
<reference evidence="2" key="1">
    <citation type="submission" date="2022-11" db="EMBL/GenBank/DDBJ databases">
        <authorList>
            <person name="Petersen C."/>
        </authorList>
    </citation>
    <scope>NUCLEOTIDE SEQUENCE</scope>
    <source>
        <strain evidence="2">IBT 30069</strain>
    </source>
</reference>
<proteinExistence type="predicted"/>
<feature type="compositionally biased region" description="Basic and acidic residues" evidence="1">
    <location>
        <begin position="23"/>
        <end position="43"/>
    </location>
</feature>
<accession>A0A9W9K948</accession>
<organism evidence="2 3">
    <name type="scientific">Penicillium angulare</name>
    <dbReference type="NCBI Taxonomy" id="116970"/>
    <lineage>
        <taxon>Eukaryota</taxon>
        <taxon>Fungi</taxon>
        <taxon>Dikarya</taxon>
        <taxon>Ascomycota</taxon>
        <taxon>Pezizomycotina</taxon>
        <taxon>Eurotiomycetes</taxon>
        <taxon>Eurotiomycetidae</taxon>
        <taxon>Eurotiales</taxon>
        <taxon>Aspergillaceae</taxon>
        <taxon>Penicillium</taxon>
    </lineage>
</organism>
<protein>
    <submittedName>
        <fullName evidence="2">Uncharacterized protein</fullName>
    </submittedName>
</protein>
<comment type="caution">
    <text evidence="2">The sequence shown here is derived from an EMBL/GenBank/DDBJ whole genome shotgun (WGS) entry which is preliminary data.</text>
</comment>
<evidence type="ECO:0000313" key="2">
    <source>
        <dbReference type="EMBL" id="KAJ5097500.1"/>
    </source>
</evidence>
<dbReference type="Proteomes" id="UP001149165">
    <property type="component" value="Unassembled WGS sequence"/>
</dbReference>
<keyword evidence="3" id="KW-1185">Reference proteome</keyword>
<feature type="compositionally biased region" description="Polar residues" evidence="1">
    <location>
        <begin position="135"/>
        <end position="146"/>
    </location>
</feature>
<sequence>MVMAMTQKEESIFAKLNVQAARDLARHRAQEHRATAREDRDTSAPDGPAALHEAEAGEDDDLGMRMTSPPSPGPSHQREGAAPAAAVTAPVKASLMSGDTVMSHSALIWLQHLTSFSGTPQSSQSCCPDHELSPTRKQLTSTRWLP</sequence>